<reference evidence="5 6" key="1">
    <citation type="submission" date="2016-10" db="EMBL/GenBank/DDBJ databases">
        <authorList>
            <person name="de Groot N.N."/>
        </authorList>
    </citation>
    <scope>NUCLEOTIDE SEQUENCE [LARGE SCALE GENOMIC DNA]</scope>
    <source>
        <strain evidence="5 6">DSM 21771</strain>
    </source>
</reference>
<feature type="binding site" evidence="3">
    <location>
        <position position="85"/>
    </location>
    <ligand>
        <name>Zn(2+)</name>
        <dbReference type="ChEBI" id="CHEBI:29105"/>
        <label>1</label>
    </ligand>
</feature>
<gene>
    <name evidence="5" type="ORF">SAMN04488123_101436</name>
</gene>
<comment type="similarity">
    <text evidence="1">Belongs to the peptidase M20 family.</text>
</comment>
<dbReference type="Gene3D" id="3.30.70.360">
    <property type="match status" value="1"/>
</dbReference>
<evidence type="ECO:0000313" key="6">
    <source>
        <dbReference type="Proteomes" id="UP000198853"/>
    </source>
</evidence>
<protein>
    <submittedName>
        <fullName evidence="5">N-carbamoyl-L-amino-acid hydrolase</fullName>
    </submittedName>
</protein>
<dbReference type="InterPro" id="IPR011650">
    <property type="entry name" value="Peptidase_M20_dimer"/>
</dbReference>
<keyword evidence="2 5" id="KW-0378">Hydrolase</keyword>
<feature type="binding site" evidence="3">
    <location>
        <position position="96"/>
    </location>
    <ligand>
        <name>Zn(2+)</name>
        <dbReference type="ChEBI" id="CHEBI:29105"/>
        <label>2</label>
    </ligand>
</feature>
<dbReference type="GO" id="GO:0016813">
    <property type="term" value="F:hydrolase activity, acting on carbon-nitrogen (but not peptide) bonds, in linear amidines"/>
    <property type="evidence" value="ECO:0007669"/>
    <property type="project" value="InterPro"/>
</dbReference>
<dbReference type="AlphaFoldDB" id="A0A1G8JYP4"/>
<dbReference type="Pfam" id="PF01546">
    <property type="entry name" value="Peptidase_M20"/>
    <property type="match status" value="1"/>
</dbReference>
<dbReference type="NCBIfam" id="NF006771">
    <property type="entry name" value="PRK09290.1-5"/>
    <property type="match status" value="1"/>
</dbReference>
<dbReference type="PANTHER" id="PTHR32494:SF5">
    <property type="entry name" value="ALLANTOATE AMIDOHYDROLASE"/>
    <property type="match status" value="1"/>
</dbReference>
<dbReference type="CDD" id="cd03884">
    <property type="entry name" value="M20_bAS"/>
    <property type="match status" value="1"/>
</dbReference>
<dbReference type="SUPFAM" id="SSF53187">
    <property type="entry name" value="Zn-dependent exopeptidases"/>
    <property type="match status" value="1"/>
</dbReference>
<keyword evidence="3" id="KW-0862">Zinc</keyword>
<dbReference type="PANTHER" id="PTHR32494">
    <property type="entry name" value="ALLANTOATE DEIMINASE-RELATED"/>
    <property type="match status" value="1"/>
</dbReference>
<feature type="binding site" evidence="3">
    <location>
        <position position="192"/>
    </location>
    <ligand>
        <name>Zn(2+)</name>
        <dbReference type="ChEBI" id="CHEBI:29105"/>
        <label>1</label>
    </ligand>
</feature>
<keyword evidence="6" id="KW-1185">Reference proteome</keyword>
<dbReference type="RefSeq" id="WP_090395890.1">
    <property type="nucleotide sequence ID" value="NZ_FNEN01000001.1"/>
</dbReference>
<dbReference type="InterPro" id="IPR036264">
    <property type="entry name" value="Bact_exopeptidase_dim_dom"/>
</dbReference>
<dbReference type="OrthoDB" id="9808195at2"/>
<feature type="binding site" evidence="3">
    <location>
        <position position="131"/>
    </location>
    <ligand>
        <name>Zn(2+)</name>
        <dbReference type="ChEBI" id="CHEBI:29105"/>
        <label>2</label>
    </ligand>
</feature>
<sequence length="412" mass="45649">MHSPTLQINTKRLLSTIAESSSIGSTANHGLHRLALTEEDRQVRHLFTQWLENEGLDVRIDDFGNIYGRREGRLKEAPPIVMGSHLDSQPQGGRYDGVLGVLTALEVIRVLNEYHIETEYPVEIVNFTNEEGARFSPPMLGSGGVTGNFSKDFIYNIQDRDGITFSEALKDIDYVGETSNRLEEISAYIELHIEQGPVLSNKGKSLGVVEGIQGMTWVNVSVEGKSNHAGSTPMDDRTDALVCAGQMIGKIKELTQEIKGLKTTVGRLDVSPNTANVVPGRVDFSIDIRHEDNEIRQHALQRLKEQLSSTSFIHGTEVIIHSLWNSDTIEFSPTIRNAIKTSADELDLPSLSLYSGAGHDSKYMHSMGETGMIFLPSERGISHNEDEFTHDDDIEKGARVLLQTLLKLDTTI</sequence>
<dbReference type="PIRSF" id="PIRSF001235">
    <property type="entry name" value="Amidase_carbamoylase"/>
    <property type="match status" value="1"/>
</dbReference>
<dbReference type="Gene3D" id="3.40.630.10">
    <property type="entry name" value="Zn peptidases"/>
    <property type="match status" value="1"/>
</dbReference>
<evidence type="ECO:0000256" key="1">
    <source>
        <dbReference type="ARBA" id="ARBA00006153"/>
    </source>
</evidence>
<dbReference type="Proteomes" id="UP000198853">
    <property type="component" value="Unassembled WGS sequence"/>
</dbReference>
<feature type="binding site" evidence="3">
    <location>
        <position position="383"/>
    </location>
    <ligand>
        <name>Zn(2+)</name>
        <dbReference type="ChEBI" id="CHEBI:29105"/>
        <label>2</label>
    </ligand>
</feature>
<dbReference type="Pfam" id="PF07687">
    <property type="entry name" value="M20_dimer"/>
    <property type="match status" value="1"/>
</dbReference>
<organism evidence="5 6">
    <name type="scientific">Natribacillus halophilus</name>
    <dbReference type="NCBI Taxonomy" id="549003"/>
    <lineage>
        <taxon>Bacteria</taxon>
        <taxon>Bacillati</taxon>
        <taxon>Bacillota</taxon>
        <taxon>Bacilli</taxon>
        <taxon>Bacillales</taxon>
        <taxon>Bacillaceae</taxon>
        <taxon>Natribacillus</taxon>
    </lineage>
</organism>
<feature type="binding site" evidence="3">
    <location>
        <position position="96"/>
    </location>
    <ligand>
        <name>Zn(2+)</name>
        <dbReference type="ChEBI" id="CHEBI:29105"/>
        <label>1</label>
    </ligand>
</feature>
<evidence type="ECO:0000313" key="5">
    <source>
        <dbReference type="EMBL" id="SDI35670.1"/>
    </source>
</evidence>
<dbReference type="InterPro" id="IPR010158">
    <property type="entry name" value="Amidase_Cbmase"/>
</dbReference>
<dbReference type="InterPro" id="IPR002933">
    <property type="entry name" value="Peptidase_M20"/>
</dbReference>
<dbReference type="GO" id="GO:0046872">
    <property type="term" value="F:metal ion binding"/>
    <property type="evidence" value="ECO:0007669"/>
    <property type="project" value="UniProtKB-KW"/>
</dbReference>
<evidence type="ECO:0000256" key="2">
    <source>
        <dbReference type="ARBA" id="ARBA00022801"/>
    </source>
</evidence>
<evidence type="ECO:0000259" key="4">
    <source>
        <dbReference type="Pfam" id="PF07687"/>
    </source>
</evidence>
<proteinExistence type="inferred from homology"/>
<feature type="domain" description="Peptidase M20 dimerisation" evidence="4">
    <location>
        <begin position="212"/>
        <end position="309"/>
    </location>
</feature>
<dbReference type="SUPFAM" id="SSF55031">
    <property type="entry name" value="Bacterial exopeptidase dimerisation domain"/>
    <property type="match status" value="1"/>
</dbReference>
<keyword evidence="3" id="KW-0479">Metal-binding</keyword>
<dbReference type="EMBL" id="FNEN01000001">
    <property type="protein sequence ID" value="SDI35670.1"/>
    <property type="molecule type" value="Genomic_DNA"/>
</dbReference>
<evidence type="ECO:0000256" key="3">
    <source>
        <dbReference type="PIRSR" id="PIRSR001235-1"/>
    </source>
</evidence>
<accession>A0A1G8JYP4</accession>
<comment type="cofactor">
    <cofactor evidence="3">
        <name>Zn(2+)</name>
        <dbReference type="ChEBI" id="CHEBI:29105"/>
    </cofactor>
    <text evidence="3">Binds 2 Zn(2+) ions per subunit.</text>
</comment>
<name>A0A1G8JYP4_9BACI</name>
<dbReference type="NCBIfam" id="NF006769">
    <property type="entry name" value="PRK09290.1-3"/>
    <property type="match status" value="1"/>
</dbReference>
<dbReference type="NCBIfam" id="TIGR01879">
    <property type="entry name" value="hydantase"/>
    <property type="match status" value="1"/>
</dbReference>